<dbReference type="Proteomes" id="UP000255082">
    <property type="component" value="Unassembled WGS sequence"/>
</dbReference>
<dbReference type="AlphaFoldDB" id="A0A379X4I7"/>
<gene>
    <name evidence="1" type="ORF">NCTC13184_07335</name>
</gene>
<protein>
    <submittedName>
        <fullName evidence="1">Uncharacterized protein</fullName>
    </submittedName>
</protein>
<dbReference type="EMBL" id="UGRU01000002">
    <property type="protein sequence ID" value="SUH71926.1"/>
    <property type="molecule type" value="Genomic_DNA"/>
</dbReference>
<name>A0A379X4I7_9NOCA</name>
<reference evidence="1 2" key="1">
    <citation type="submission" date="2018-06" db="EMBL/GenBank/DDBJ databases">
        <authorList>
            <consortium name="Pathogen Informatics"/>
            <person name="Doyle S."/>
        </authorList>
    </citation>
    <scope>NUCLEOTIDE SEQUENCE [LARGE SCALE GENOMIC DNA]</scope>
    <source>
        <strain evidence="1 2">NCTC13184</strain>
    </source>
</reference>
<evidence type="ECO:0000313" key="1">
    <source>
        <dbReference type="EMBL" id="SUH71926.1"/>
    </source>
</evidence>
<dbReference type="RefSeq" id="WP_062968184.1">
    <property type="nucleotide sequence ID" value="NZ_JAJFOE010000004.1"/>
</dbReference>
<accession>A0A379X4I7</accession>
<dbReference type="OrthoDB" id="4554604at2"/>
<organism evidence="1 2">
    <name type="scientific">Nocardia africana</name>
    <dbReference type="NCBI Taxonomy" id="134964"/>
    <lineage>
        <taxon>Bacteria</taxon>
        <taxon>Bacillati</taxon>
        <taxon>Actinomycetota</taxon>
        <taxon>Actinomycetes</taxon>
        <taxon>Mycobacteriales</taxon>
        <taxon>Nocardiaceae</taxon>
        <taxon>Nocardia</taxon>
    </lineage>
</organism>
<sequence length="96" mass="10582">MPFEIPDWAAARLRDVTVAEVFQVLRARRRWARPSTGSELTVTLIAGRTDAGRPILVAVHLDAPFHGVVIAAGPLQGDNLDAYTRWEAETDEPFEG</sequence>
<evidence type="ECO:0000313" key="2">
    <source>
        <dbReference type="Proteomes" id="UP000255082"/>
    </source>
</evidence>
<proteinExistence type="predicted"/>